<name>A0A6J5LYF3_9CAUD</name>
<proteinExistence type="predicted"/>
<evidence type="ECO:0000313" key="3">
    <source>
        <dbReference type="EMBL" id="CAB4144694.1"/>
    </source>
</evidence>
<sequence>MQITVIDVGAPNTHAAKNGRSYQSMEVTYKNEQGQTQSKKLMSFSNPEVFKQAKDWQKGDSVNVNMTKDDAGYWQWVSIGEAGSAPSTPPQAYSGKPQASATRVTGSNYETPEERAKKQVYIVRQSSISSAIDLLKSNGNDVKVENVLSVAKQLEDYVFGKQAGVEGIISMQDDIPV</sequence>
<accession>A0A6J5LYF3</accession>
<evidence type="ECO:0000313" key="2">
    <source>
        <dbReference type="EMBL" id="CAB4139555.1"/>
    </source>
</evidence>
<reference evidence="2" key="1">
    <citation type="submission" date="2020-04" db="EMBL/GenBank/DDBJ databases">
        <authorList>
            <person name="Chiriac C."/>
            <person name="Salcher M."/>
            <person name="Ghai R."/>
            <person name="Kavagutti S V."/>
        </authorList>
    </citation>
    <scope>NUCLEOTIDE SEQUENCE</scope>
</reference>
<protein>
    <submittedName>
        <fullName evidence="2">Uncharacterized protein</fullName>
    </submittedName>
</protein>
<organism evidence="2">
    <name type="scientific">uncultured Caudovirales phage</name>
    <dbReference type="NCBI Taxonomy" id="2100421"/>
    <lineage>
        <taxon>Viruses</taxon>
        <taxon>Duplodnaviria</taxon>
        <taxon>Heunggongvirae</taxon>
        <taxon>Uroviricota</taxon>
        <taxon>Caudoviricetes</taxon>
        <taxon>Peduoviridae</taxon>
        <taxon>Maltschvirus</taxon>
        <taxon>Maltschvirus maltsch</taxon>
    </lineage>
</organism>
<feature type="region of interest" description="Disordered" evidence="1">
    <location>
        <begin position="82"/>
        <end position="112"/>
    </location>
</feature>
<feature type="compositionally biased region" description="Polar residues" evidence="1">
    <location>
        <begin position="97"/>
        <end position="110"/>
    </location>
</feature>
<dbReference type="EMBL" id="LR796440">
    <property type="protein sequence ID" value="CAB4144694.1"/>
    <property type="molecule type" value="Genomic_DNA"/>
</dbReference>
<gene>
    <name evidence="2" type="ORF">UFOVP342_50</name>
    <name evidence="3" type="ORF">UFOVP454_53</name>
</gene>
<dbReference type="EMBL" id="LR796361">
    <property type="protein sequence ID" value="CAB4139555.1"/>
    <property type="molecule type" value="Genomic_DNA"/>
</dbReference>
<evidence type="ECO:0000256" key="1">
    <source>
        <dbReference type="SAM" id="MobiDB-lite"/>
    </source>
</evidence>